<protein>
    <recommendedName>
        <fullName evidence="10">DNA topoisomerase 2</fullName>
        <ecNumber evidence="10">5.6.2.2</ecNumber>
    </recommendedName>
</protein>
<dbReference type="Proteomes" id="UP000267096">
    <property type="component" value="Unassembled WGS sequence"/>
</dbReference>
<evidence type="ECO:0000313" key="13">
    <source>
        <dbReference type="Proteomes" id="UP000267096"/>
    </source>
</evidence>
<dbReference type="EC" id="5.6.2.2" evidence="10"/>
<dbReference type="InterPro" id="IPR001241">
    <property type="entry name" value="Topo_IIA"/>
</dbReference>
<dbReference type="EMBL" id="UYRR01034073">
    <property type="protein sequence ID" value="VDK60288.1"/>
    <property type="molecule type" value="Genomic_DNA"/>
</dbReference>
<dbReference type="WBParaSite" id="ASIM_0001799501-mRNA-1">
    <property type="protein sequence ID" value="ASIM_0001799501-mRNA-1"/>
    <property type="gene ID" value="ASIM_0001799501"/>
</dbReference>
<dbReference type="Pfam" id="PF02518">
    <property type="entry name" value="HATPase_c"/>
    <property type="match status" value="1"/>
</dbReference>
<dbReference type="Gene3D" id="3.30.230.10">
    <property type="match status" value="1"/>
</dbReference>
<comment type="catalytic activity">
    <reaction evidence="1 10">
        <text>ATP-dependent breakage, passage and rejoining of double-stranded DNA.</text>
        <dbReference type="EC" id="5.6.2.2"/>
    </reaction>
</comment>
<reference evidence="14" key="1">
    <citation type="submission" date="2017-02" db="UniProtKB">
        <authorList>
            <consortium name="WormBaseParasite"/>
        </authorList>
    </citation>
    <scope>IDENTIFICATION</scope>
</reference>
<dbReference type="GO" id="GO:0000712">
    <property type="term" value="P:resolution of meiotic recombination intermediates"/>
    <property type="evidence" value="ECO:0007669"/>
    <property type="project" value="TreeGrafter"/>
</dbReference>
<keyword evidence="9 10" id="KW-0413">Isomerase</keyword>
<dbReference type="InterPro" id="IPR014721">
    <property type="entry name" value="Ribsml_uS5_D2-typ_fold_subgr"/>
</dbReference>
<dbReference type="InterPro" id="IPR050634">
    <property type="entry name" value="DNA_Topoisomerase_II"/>
</dbReference>
<keyword evidence="5 10" id="KW-0547">Nucleotide-binding</keyword>
<keyword evidence="13" id="KW-1185">Reference proteome</keyword>
<keyword evidence="8 10" id="KW-0238">DNA-binding</keyword>
<evidence type="ECO:0000259" key="11">
    <source>
        <dbReference type="PROSITE" id="PS50880"/>
    </source>
</evidence>
<dbReference type="SUPFAM" id="SSF55874">
    <property type="entry name" value="ATPase domain of HSP90 chaperone/DNA topoisomerase II/histidine kinase"/>
    <property type="match status" value="1"/>
</dbReference>
<keyword evidence="7 10" id="KW-0799">Topoisomerase</keyword>
<dbReference type="Gene3D" id="3.40.50.670">
    <property type="match status" value="2"/>
</dbReference>
<dbReference type="GO" id="GO:0005634">
    <property type="term" value="C:nucleus"/>
    <property type="evidence" value="ECO:0007669"/>
    <property type="project" value="TreeGrafter"/>
</dbReference>
<comment type="subunit">
    <text evidence="10">Homodimer.</text>
</comment>
<dbReference type="GO" id="GO:0003677">
    <property type="term" value="F:DNA binding"/>
    <property type="evidence" value="ECO:0007669"/>
    <property type="project" value="UniProtKB-UniRule"/>
</dbReference>
<dbReference type="InterPro" id="IPR013759">
    <property type="entry name" value="Topo_IIA_B_C"/>
</dbReference>
<dbReference type="Pfam" id="PF16898">
    <property type="entry name" value="TOPRIM_C"/>
    <property type="match status" value="1"/>
</dbReference>
<dbReference type="PRINTS" id="PR00418">
    <property type="entry name" value="TPI2FAMILY"/>
</dbReference>
<dbReference type="InterPro" id="IPR018522">
    <property type="entry name" value="TopoIIA_CS"/>
</dbReference>
<proteinExistence type="inferred from homology"/>
<dbReference type="FunFam" id="3.30.565.10:FF:000004">
    <property type="entry name" value="DNA topoisomerase 2"/>
    <property type="match status" value="1"/>
</dbReference>
<evidence type="ECO:0000256" key="1">
    <source>
        <dbReference type="ARBA" id="ARBA00000185"/>
    </source>
</evidence>
<evidence type="ECO:0000256" key="10">
    <source>
        <dbReference type="RuleBase" id="RU362094"/>
    </source>
</evidence>
<dbReference type="InterPro" id="IPR006171">
    <property type="entry name" value="TOPRIM_dom"/>
</dbReference>
<dbReference type="PRINTS" id="PR01158">
    <property type="entry name" value="TOPISMRASEII"/>
</dbReference>
<dbReference type="FunFam" id="3.40.50.670:FF:000001">
    <property type="entry name" value="DNA topoisomerase 2"/>
    <property type="match status" value="1"/>
</dbReference>
<sequence length="738" mass="83480">MLSRAATFNGYANGFRRNLRSVKCLALFGVKYGNSYGQNTISRRFLFLGGKSLLQSNRTSTSTATNVKKEKYQRISPLKHVLLRPDTYVGSTLPSETQNIYLYDAELKRMCKRELSYVPALIKIFDEVLVNAADNKQRDPTMTSIRVNIDKDRNEVSVWNDGEGIPVEIHSEEGVYIPSLIFGTLLTSSNYDDSEIKIIGGRNGFGAKLCNIFSKKFTVETRSAATGNHFEQTWRNNMSECDTAIVKSIVEDGGTDFTKVTFEPDLKRFSLSALNDATIQLMQRRVVDVAGTLKGVEVHGFRDYIRLYTASENEESDVEMPVNNEKRVVFSEVNDRWQVAVARSDCGFEQISFVNNIATVKGGRHVDYVCDQLIARIKQELETRFENGRKSVRPLQIKNRLCVFLNSFIENPTFDSQTKEYLASAPKTFGSKCQLSEAFFSELFTRTDIVECIIGDLNKREMVKEHRSLNRSAAVGGRELSDLPKLEDAGNAGTVRSSECTLILTEGDSAKALAVAGLAVVGRKNFGVFPLRGKLTNVRGLSEKLSLQNAEVSALVRILGLRFGEDYSSDEKRKELRYGHLMIMTDQVAFLELLSKIEEDSGVLTTDDEDGAHIRGLIINFLHSFWPSLIRTDFIHYFMTPLLKARRGAEVIPFFSNAEFERWKQENLLNAKKYSVKYYKGLGTSSAEEAREYFTQMRKHRIEYEYGGQEDDENIEMAFDKNRADDRKAWIIAKASNV</sequence>
<evidence type="ECO:0000256" key="3">
    <source>
        <dbReference type="ARBA" id="ARBA00001946"/>
    </source>
</evidence>
<dbReference type="PROSITE" id="PS50880">
    <property type="entry name" value="TOPRIM"/>
    <property type="match status" value="1"/>
</dbReference>
<dbReference type="PANTHER" id="PTHR10169:SF38">
    <property type="entry name" value="DNA TOPOISOMERASE 2"/>
    <property type="match status" value="1"/>
</dbReference>
<feature type="domain" description="Toprim" evidence="11">
    <location>
        <begin position="500"/>
        <end position="637"/>
    </location>
</feature>
<accession>A0A0M3KAJ9</accession>
<dbReference type="SMART" id="SM00433">
    <property type="entry name" value="TOP2c"/>
    <property type="match status" value="1"/>
</dbReference>
<dbReference type="InterPro" id="IPR003594">
    <property type="entry name" value="HATPase_dom"/>
</dbReference>
<evidence type="ECO:0000256" key="4">
    <source>
        <dbReference type="ARBA" id="ARBA00011080"/>
    </source>
</evidence>
<dbReference type="PANTHER" id="PTHR10169">
    <property type="entry name" value="DNA TOPOISOMERASE/GYRASE"/>
    <property type="match status" value="1"/>
</dbReference>
<dbReference type="Gene3D" id="3.30.565.10">
    <property type="entry name" value="Histidine kinase-like ATPase, C-terminal domain"/>
    <property type="match status" value="1"/>
</dbReference>
<dbReference type="SUPFAM" id="SSF54211">
    <property type="entry name" value="Ribosomal protein S5 domain 2-like"/>
    <property type="match status" value="1"/>
</dbReference>
<evidence type="ECO:0000256" key="2">
    <source>
        <dbReference type="ARBA" id="ARBA00001913"/>
    </source>
</evidence>
<dbReference type="Pfam" id="PF00204">
    <property type="entry name" value="DNA_gyraseB"/>
    <property type="match status" value="1"/>
</dbReference>
<dbReference type="GO" id="GO:0003918">
    <property type="term" value="F:DNA topoisomerase type II (double strand cut, ATP-hydrolyzing) activity"/>
    <property type="evidence" value="ECO:0007669"/>
    <property type="project" value="UniProtKB-UniRule"/>
</dbReference>
<dbReference type="AlphaFoldDB" id="A0A0M3KAJ9"/>
<dbReference type="InterPro" id="IPR013506">
    <property type="entry name" value="Topo_IIA_bsu_dom2"/>
</dbReference>
<comment type="function">
    <text evidence="10">Control of topological states of DNA by transient breakage and subsequent rejoining of DNA strands. Topoisomerase II makes double-strand breaks.</text>
</comment>
<evidence type="ECO:0000256" key="9">
    <source>
        <dbReference type="ARBA" id="ARBA00023235"/>
    </source>
</evidence>
<gene>
    <name evidence="12" type="ORF">ASIM_LOCUS17397</name>
</gene>
<name>A0A0M3KAJ9_ANISI</name>
<evidence type="ECO:0000256" key="6">
    <source>
        <dbReference type="ARBA" id="ARBA00022840"/>
    </source>
</evidence>
<dbReference type="InterPro" id="IPR020568">
    <property type="entry name" value="Ribosomal_Su5_D2-typ_SF"/>
</dbReference>
<organism evidence="14">
    <name type="scientific">Anisakis simplex</name>
    <name type="common">Herring worm</name>
    <dbReference type="NCBI Taxonomy" id="6269"/>
    <lineage>
        <taxon>Eukaryota</taxon>
        <taxon>Metazoa</taxon>
        <taxon>Ecdysozoa</taxon>
        <taxon>Nematoda</taxon>
        <taxon>Chromadorea</taxon>
        <taxon>Rhabditida</taxon>
        <taxon>Spirurina</taxon>
        <taxon>Ascaridomorpha</taxon>
        <taxon>Ascaridoidea</taxon>
        <taxon>Anisakidae</taxon>
        <taxon>Anisakis</taxon>
        <taxon>Anisakis simplex complex</taxon>
    </lineage>
</organism>
<dbReference type="GO" id="GO:0005524">
    <property type="term" value="F:ATP binding"/>
    <property type="evidence" value="ECO:0007669"/>
    <property type="project" value="UniProtKB-UniRule"/>
</dbReference>
<dbReference type="CDD" id="cd03481">
    <property type="entry name" value="TopoIIA_Trans_ScTopoIIA"/>
    <property type="match status" value="1"/>
</dbReference>
<dbReference type="CDD" id="cd16930">
    <property type="entry name" value="HATPase_TopII-like"/>
    <property type="match status" value="1"/>
</dbReference>
<evidence type="ECO:0000313" key="14">
    <source>
        <dbReference type="WBParaSite" id="ASIM_0001799501-mRNA-1"/>
    </source>
</evidence>
<dbReference type="InterPro" id="IPR036890">
    <property type="entry name" value="HATPase_C_sf"/>
</dbReference>
<dbReference type="InterPro" id="IPR001154">
    <property type="entry name" value="TopoII_euk"/>
</dbReference>
<dbReference type="SMART" id="SM00387">
    <property type="entry name" value="HATPase_c"/>
    <property type="match status" value="1"/>
</dbReference>
<evidence type="ECO:0000313" key="12">
    <source>
        <dbReference type="EMBL" id="VDK60288.1"/>
    </source>
</evidence>
<reference evidence="12 13" key="2">
    <citation type="submission" date="2018-11" db="EMBL/GenBank/DDBJ databases">
        <authorList>
            <consortium name="Pathogen Informatics"/>
        </authorList>
    </citation>
    <scope>NUCLEOTIDE SEQUENCE [LARGE SCALE GENOMIC DNA]</scope>
</reference>
<comment type="cofactor">
    <cofactor evidence="3">
        <name>Mg(2+)</name>
        <dbReference type="ChEBI" id="CHEBI:18420"/>
    </cofactor>
</comment>
<dbReference type="InterPro" id="IPR013760">
    <property type="entry name" value="Topo_IIA-like_dom_sf"/>
</dbReference>
<evidence type="ECO:0000256" key="5">
    <source>
        <dbReference type="ARBA" id="ARBA00022741"/>
    </source>
</evidence>
<evidence type="ECO:0000256" key="8">
    <source>
        <dbReference type="ARBA" id="ARBA00023125"/>
    </source>
</evidence>
<dbReference type="PROSITE" id="PS00177">
    <property type="entry name" value="TOPOISOMERASE_II"/>
    <property type="match status" value="1"/>
</dbReference>
<dbReference type="GO" id="GO:0000819">
    <property type="term" value="P:sister chromatid segregation"/>
    <property type="evidence" value="ECO:0007669"/>
    <property type="project" value="TreeGrafter"/>
</dbReference>
<dbReference type="InterPro" id="IPR031660">
    <property type="entry name" value="TOPRIM_C"/>
</dbReference>
<comment type="similarity">
    <text evidence="4 10">Belongs to the type II topoisomerase family.</text>
</comment>
<comment type="cofactor">
    <cofactor evidence="2">
        <name>Ca(2+)</name>
        <dbReference type="ChEBI" id="CHEBI:29108"/>
    </cofactor>
</comment>
<evidence type="ECO:0000256" key="7">
    <source>
        <dbReference type="ARBA" id="ARBA00023029"/>
    </source>
</evidence>
<dbReference type="GO" id="GO:0006265">
    <property type="term" value="P:DNA topological change"/>
    <property type="evidence" value="ECO:0007669"/>
    <property type="project" value="UniProtKB-UniRule"/>
</dbReference>
<dbReference type="Gene3D" id="3.30.1490.30">
    <property type="match status" value="1"/>
</dbReference>
<dbReference type="OrthoDB" id="276498at2759"/>
<dbReference type="SUPFAM" id="SSF56719">
    <property type="entry name" value="Type II DNA topoisomerase"/>
    <property type="match status" value="1"/>
</dbReference>
<keyword evidence="6 10" id="KW-0067">ATP-binding</keyword>